<evidence type="ECO:0000256" key="7">
    <source>
        <dbReference type="ARBA" id="ARBA00023242"/>
    </source>
</evidence>
<feature type="domain" description="C2H2-type" evidence="9">
    <location>
        <begin position="201"/>
        <end position="228"/>
    </location>
</feature>
<evidence type="ECO:0000259" key="9">
    <source>
        <dbReference type="PROSITE" id="PS50157"/>
    </source>
</evidence>
<keyword evidence="2" id="KW-0479">Metal-binding</keyword>
<keyword evidence="3" id="KW-0677">Repeat</keyword>
<sequence length="268" mass="30778">MTSVENDFPTRIYQHGEGLVNTVGGAELQSHNRSDAATSALRTCHSLNRTVSGDTFPTLSSLDKPILHESFNMHKICAEMVPKLPSKKESRMNICTDILNNIDTDSGLLHTYVTNYQSKLCPFKRHMFVQQDASSIRSYDCSFCSYKAKRKYHLTRHMLTHQDASEAMTYQCALCSYKAKRKRHLNTHMLIHKNASEETTYDCSFCSYKTKHKYHLTKHMLTHQDASEDTKSAQNQEQNIMEYQESERCLAIKSEELDIKEEKDECGG</sequence>
<protein>
    <recommendedName>
        <fullName evidence="9">C2H2-type domain-containing protein</fullName>
    </recommendedName>
</protein>
<organism evidence="10 11">
    <name type="scientific">Aromia moschata</name>
    <dbReference type="NCBI Taxonomy" id="1265417"/>
    <lineage>
        <taxon>Eukaryota</taxon>
        <taxon>Metazoa</taxon>
        <taxon>Ecdysozoa</taxon>
        <taxon>Arthropoda</taxon>
        <taxon>Hexapoda</taxon>
        <taxon>Insecta</taxon>
        <taxon>Pterygota</taxon>
        <taxon>Neoptera</taxon>
        <taxon>Endopterygota</taxon>
        <taxon>Coleoptera</taxon>
        <taxon>Polyphaga</taxon>
        <taxon>Cucujiformia</taxon>
        <taxon>Chrysomeloidea</taxon>
        <taxon>Cerambycidae</taxon>
        <taxon>Cerambycinae</taxon>
        <taxon>Callichromatini</taxon>
        <taxon>Aromia</taxon>
    </lineage>
</organism>
<gene>
    <name evidence="10" type="ORF">NQ318_012546</name>
</gene>
<dbReference type="PANTHER" id="PTHR24392">
    <property type="entry name" value="ZINC FINGER PROTEIN"/>
    <property type="match status" value="1"/>
</dbReference>
<evidence type="ECO:0000256" key="6">
    <source>
        <dbReference type="ARBA" id="ARBA00023125"/>
    </source>
</evidence>
<evidence type="ECO:0000256" key="4">
    <source>
        <dbReference type="ARBA" id="ARBA00022771"/>
    </source>
</evidence>
<dbReference type="SUPFAM" id="SSF57667">
    <property type="entry name" value="beta-beta-alpha zinc fingers"/>
    <property type="match status" value="1"/>
</dbReference>
<evidence type="ECO:0000313" key="10">
    <source>
        <dbReference type="EMBL" id="KAJ8935708.1"/>
    </source>
</evidence>
<dbReference type="GO" id="GO:0005634">
    <property type="term" value="C:nucleus"/>
    <property type="evidence" value="ECO:0007669"/>
    <property type="project" value="UniProtKB-SubCell"/>
</dbReference>
<evidence type="ECO:0000256" key="5">
    <source>
        <dbReference type="ARBA" id="ARBA00022833"/>
    </source>
</evidence>
<evidence type="ECO:0000256" key="3">
    <source>
        <dbReference type="ARBA" id="ARBA00022737"/>
    </source>
</evidence>
<feature type="domain" description="C2H2-type" evidence="9">
    <location>
        <begin position="139"/>
        <end position="166"/>
    </location>
</feature>
<evidence type="ECO:0000256" key="1">
    <source>
        <dbReference type="ARBA" id="ARBA00004123"/>
    </source>
</evidence>
<feature type="domain" description="C2H2-type" evidence="9">
    <location>
        <begin position="170"/>
        <end position="197"/>
    </location>
</feature>
<dbReference type="AlphaFoldDB" id="A0AAV8XAB3"/>
<dbReference type="Pfam" id="PF00096">
    <property type="entry name" value="zf-C2H2"/>
    <property type="match status" value="1"/>
</dbReference>
<dbReference type="InterPro" id="IPR013087">
    <property type="entry name" value="Znf_C2H2_type"/>
</dbReference>
<dbReference type="Proteomes" id="UP001162162">
    <property type="component" value="Unassembled WGS sequence"/>
</dbReference>
<dbReference type="EMBL" id="JAPWTK010000845">
    <property type="protein sequence ID" value="KAJ8935708.1"/>
    <property type="molecule type" value="Genomic_DNA"/>
</dbReference>
<dbReference type="GO" id="GO:0008270">
    <property type="term" value="F:zinc ion binding"/>
    <property type="evidence" value="ECO:0007669"/>
    <property type="project" value="UniProtKB-KW"/>
</dbReference>
<keyword evidence="5" id="KW-0862">Zinc</keyword>
<dbReference type="GO" id="GO:0003677">
    <property type="term" value="F:DNA binding"/>
    <property type="evidence" value="ECO:0007669"/>
    <property type="project" value="UniProtKB-KW"/>
</dbReference>
<name>A0AAV8XAB3_9CUCU</name>
<keyword evidence="6" id="KW-0238">DNA-binding</keyword>
<keyword evidence="4 8" id="KW-0863">Zinc-finger</keyword>
<evidence type="ECO:0000256" key="8">
    <source>
        <dbReference type="PROSITE-ProRule" id="PRU00042"/>
    </source>
</evidence>
<evidence type="ECO:0000256" key="2">
    <source>
        <dbReference type="ARBA" id="ARBA00022723"/>
    </source>
</evidence>
<keyword evidence="7" id="KW-0539">Nucleus</keyword>
<dbReference type="PROSITE" id="PS50157">
    <property type="entry name" value="ZINC_FINGER_C2H2_2"/>
    <property type="match status" value="3"/>
</dbReference>
<dbReference type="InterPro" id="IPR036236">
    <property type="entry name" value="Znf_C2H2_sf"/>
</dbReference>
<comment type="caution">
    <text evidence="10">The sequence shown here is derived from an EMBL/GenBank/DDBJ whole genome shotgun (WGS) entry which is preliminary data.</text>
</comment>
<accession>A0AAV8XAB3</accession>
<proteinExistence type="predicted"/>
<dbReference type="PANTHER" id="PTHR24392:SF56">
    <property type="entry name" value="ZINC FINGER PROTEIN 510"/>
    <property type="match status" value="1"/>
</dbReference>
<dbReference type="Gene3D" id="3.30.160.60">
    <property type="entry name" value="Classic Zinc Finger"/>
    <property type="match status" value="2"/>
</dbReference>
<reference evidence="10" key="1">
    <citation type="journal article" date="2023" name="Insect Mol. Biol.">
        <title>Genome sequencing provides insights into the evolution of gene families encoding plant cell wall-degrading enzymes in longhorned beetles.</title>
        <authorList>
            <person name="Shin N.R."/>
            <person name="Okamura Y."/>
            <person name="Kirsch R."/>
            <person name="Pauchet Y."/>
        </authorList>
    </citation>
    <scope>NUCLEOTIDE SEQUENCE</scope>
    <source>
        <strain evidence="10">AMC_N1</strain>
    </source>
</reference>
<evidence type="ECO:0000313" key="11">
    <source>
        <dbReference type="Proteomes" id="UP001162162"/>
    </source>
</evidence>
<keyword evidence="11" id="KW-1185">Reference proteome</keyword>
<comment type="subcellular location">
    <subcellularLocation>
        <location evidence="1">Nucleus</location>
    </subcellularLocation>
</comment>
<dbReference type="SMART" id="SM00355">
    <property type="entry name" value="ZnF_C2H2"/>
    <property type="match status" value="3"/>
</dbReference>